<feature type="compositionally biased region" description="Basic and acidic residues" evidence="1">
    <location>
        <begin position="225"/>
        <end position="239"/>
    </location>
</feature>
<evidence type="ECO:0000256" key="1">
    <source>
        <dbReference type="SAM" id="MobiDB-lite"/>
    </source>
</evidence>
<feature type="compositionally biased region" description="Basic and acidic residues" evidence="1">
    <location>
        <begin position="1"/>
        <end position="12"/>
    </location>
</feature>
<feature type="region of interest" description="Disordered" evidence="1">
    <location>
        <begin position="294"/>
        <end position="337"/>
    </location>
</feature>
<feature type="region of interest" description="Disordered" evidence="1">
    <location>
        <begin position="1"/>
        <end position="65"/>
    </location>
</feature>
<dbReference type="Pfam" id="PF13456">
    <property type="entry name" value="RVT_3"/>
    <property type="match status" value="1"/>
</dbReference>
<dbReference type="PANTHER" id="PTHR33116:SF82">
    <property type="entry name" value="RNASE H FAMILY PROTEIN"/>
    <property type="match status" value="1"/>
</dbReference>
<feature type="compositionally biased region" description="Basic and acidic residues" evidence="1">
    <location>
        <begin position="116"/>
        <end position="126"/>
    </location>
</feature>
<dbReference type="Pfam" id="PF13966">
    <property type="entry name" value="zf-RVT"/>
    <property type="match status" value="1"/>
</dbReference>
<dbReference type="SUPFAM" id="SSF53098">
    <property type="entry name" value="Ribonuclease H-like"/>
    <property type="match status" value="2"/>
</dbReference>
<dbReference type="PaxDb" id="4113-PGSC0003DMT400090532"/>
<sequence length="1426" mass="163635">MQEQHTTGKDGEDTNNQPEEQEDQAKYESSKDPPSTNHHSTKHIQKNQDAVSHHSKTTGIDLSLPTPHDPNILHVEHAVHVVEVSGGMVGGIQEKPTNLQDGVTKGRELTHVLHEGEYTDHLRDYRAPATPQNRKSQTQNQHAEDQHIQSTGKENQVAEISPQGQLQAGITGKHITGIPQEKEGINFQTPQHSKVPGEPPDKPLNNKAQARLSKKRRDAIKKRQQKESDPDKEQQRKNEVEEEFDEYGVNNSKDEYDQDTQSIDVVEDEEEEISNQLIKAFGSTFHTEYQEEVQEITGKQGLSPRGRKETRQTTKSNSTSATISRPNTRAKSRDSSQINSYRIQLNMDKAHSNPNAKIWLFWAGELDCNVLDTDEQHTTCELKHSDYPEKFIISYVYAKCEDQLRRPLWDKLLLEYGDIFAKAKEYEEQVRGAEETLITANTEENRSKLHNINAQYIRYLKLEQSILKQKTQLHWFKEGDANTKYFHALMRGRRRRLFIHKICTDEGDWLQGDDNIAKEACQYFQNIFTGHTARISEGALQCIPRMVTQDQNQALDSIPTMDELKQSVQLIMKTISTYEAVSDQLLNKSKSHFMVPSNTSSAIIAGIQEITGFSRKESPINYLGCPLYIGGQRIIYYSELVDKVVKKISGWHSRILSFGGRVTLVKHVLQSIPIHTMAAISPPKTTIKCLKNITADFFWGMDKEKKKYHWASWETLSYPCDEGGIGVRLLSDICTSFQYKQWWTFRTKNSLWGQFLKAKYCQRANPVAKKWDTGQSLVWKYLLKNRPSVEPHITWKIYSGSSSFWWDNWLGNGPLADLMDNISSLNNLQVSYFIEEGQWKESLVRQHAPPLIVPIILNTHIQHQEETPDKAIWTPADSGQFSISSAWEIIRKKQAKDLINTIIWHKNVPFKVSFFIWRALRSKLPTNEKLASFGIEPANCYCCHRPGRDDIDHILVTGNFANHIWKVHAALLGIEHSCTTLRCLLMKWRSSQHSNEVHKLLHQALPTFICWNLWKNRFFIYWNLWKNRCSAKYGGKQSSIGRVKYLIFKDMMQLFITVFPYLQWPSNWKDVISMIENCRHELKVIPVGWDKPTMGVYKLNTDGSALTNSGKIGGGGILRDGQGSLVYAYAIPLGFGTSNKAEIQAAAHGVNWCVQHGYKKIILEVDSELLSKWINHNSPAPCQLRQYIQELKNISSQCEYFQCKHTFREANCTADHLSKWSHRQDIIQHFYTYQQLPGASRGSYILEKMASVGIPHNQNTLRNLLTTWWGTEHRNAVQKLFLHSLPIITCWNLWKNRCSAKYGGKKSSIIRVKFSIQNDIIMLLHIVFPYLQWPEDWHDLINYMEACKHEITITQVNWKTPPTDIFKLNTDGSAMNNPGKIGGGGILRDHQGNMIYAFSIPLGIGSNNLAETLAAQQGIYWCVQWF</sequence>
<dbReference type="InterPro" id="IPR036397">
    <property type="entry name" value="RNaseH_sf"/>
</dbReference>
<dbReference type="InParanoid" id="M1DKL4"/>
<feature type="region of interest" description="Disordered" evidence="1">
    <location>
        <begin position="116"/>
        <end position="160"/>
    </location>
</feature>
<dbReference type="EnsemblPlants" id="PGSC0003DMT400090532">
    <property type="protein sequence ID" value="PGSC0003DMT400090532"/>
    <property type="gene ID" value="PGSC0003DMG400040103"/>
</dbReference>
<dbReference type="PROSITE" id="PS50879">
    <property type="entry name" value="RNASE_H_1"/>
    <property type="match status" value="2"/>
</dbReference>
<evidence type="ECO:0000313" key="3">
    <source>
        <dbReference type="EnsemblPlants" id="PGSC0003DMT400090532"/>
    </source>
</evidence>
<protein>
    <submittedName>
        <fullName evidence="3">RNase H family protein</fullName>
    </submittedName>
</protein>
<dbReference type="InterPro" id="IPR002156">
    <property type="entry name" value="RNaseH_domain"/>
</dbReference>
<dbReference type="eggNOG" id="KOG1075">
    <property type="taxonomic scope" value="Eukaryota"/>
</dbReference>
<evidence type="ECO:0000313" key="4">
    <source>
        <dbReference type="Proteomes" id="UP000011115"/>
    </source>
</evidence>
<dbReference type="InterPro" id="IPR012337">
    <property type="entry name" value="RNaseH-like_sf"/>
</dbReference>
<dbReference type="Proteomes" id="UP000011115">
    <property type="component" value="Unassembled WGS sequence"/>
</dbReference>
<feature type="compositionally biased region" description="Basic residues" evidence="1">
    <location>
        <begin position="212"/>
        <end position="224"/>
    </location>
</feature>
<dbReference type="InterPro" id="IPR026960">
    <property type="entry name" value="RVT-Znf"/>
</dbReference>
<reference evidence="4" key="1">
    <citation type="journal article" date="2011" name="Nature">
        <title>Genome sequence and analysis of the tuber crop potato.</title>
        <authorList>
            <consortium name="The Potato Genome Sequencing Consortium"/>
        </authorList>
    </citation>
    <scope>NUCLEOTIDE SEQUENCE [LARGE SCALE GENOMIC DNA]</scope>
    <source>
        <strain evidence="4">cv. DM1-3 516 R44</strain>
    </source>
</reference>
<organism evidence="3 4">
    <name type="scientific">Solanum tuberosum</name>
    <name type="common">Potato</name>
    <dbReference type="NCBI Taxonomy" id="4113"/>
    <lineage>
        <taxon>Eukaryota</taxon>
        <taxon>Viridiplantae</taxon>
        <taxon>Streptophyta</taxon>
        <taxon>Embryophyta</taxon>
        <taxon>Tracheophyta</taxon>
        <taxon>Spermatophyta</taxon>
        <taxon>Magnoliopsida</taxon>
        <taxon>eudicotyledons</taxon>
        <taxon>Gunneridae</taxon>
        <taxon>Pentapetalae</taxon>
        <taxon>asterids</taxon>
        <taxon>lamiids</taxon>
        <taxon>Solanales</taxon>
        <taxon>Solanaceae</taxon>
        <taxon>Solanoideae</taxon>
        <taxon>Solaneae</taxon>
        <taxon>Solanum</taxon>
    </lineage>
</organism>
<dbReference type="GO" id="GO:0004523">
    <property type="term" value="F:RNA-DNA hybrid ribonuclease activity"/>
    <property type="evidence" value="ECO:0007669"/>
    <property type="project" value="InterPro"/>
</dbReference>
<dbReference type="PANTHER" id="PTHR33116">
    <property type="entry name" value="REVERSE TRANSCRIPTASE ZINC-BINDING DOMAIN-CONTAINING PROTEIN-RELATED-RELATED"/>
    <property type="match status" value="1"/>
</dbReference>
<name>M1DKL4_SOLTU</name>
<feature type="region of interest" description="Disordered" evidence="1">
    <location>
        <begin position="188"/>
        <end position="261"/>
    </location>
</feature>
<proteinExistence type="predicted"/>
<feature type="compositionally biased region" description="Polar residues" evidence="1">
    <location>
        <begin position="313"/>
        <end position="337"/>
    </location>
</feature>
<dbReference type="STRING" id="4113.M1DKL4"/>
<dbReference type="HOGENOM" id="CLU_273900_0_0_1"/>
<dbReference type="GO" id="GO:0003676">
    <property type="term" value="F:nucleic acid binding"/>
    <property type="evidence" value="ECO:0007669"/>
    <property type="project" value="InterPro"/>
</dbReference>
<feature type="domain" description="RNase H type-1" evidence="2">
    <location>
        <begin position="1362"/>
        <end position="1426"/>
    </location>
</feature>
<dbReference type="InterPro" id="IPR044730">
    <property type="entry name" value="RNase_H-like_dom_plant"/>
</dbReference>
<evidence type="ECO:0000259" key="2">
    <source>
        <dbReference type="PROSITE" id="PS50879"/>
    </source>
</evidence>
<accession>M1DKL4</accession>
<keyword evidence="4" id="KW-1185">Reference proteome</keyword>
<feature type="compositionally biased region" description="Polar residues" evidence="1">
    <location>
        <begin position="130"/>
        <end position="141"/>
    </location>
</feature>
<dbReference type="Gene3D" id="3.30.420.10">
    <property type="entry name" value="Ribonuclease H-like superfamily/Ribonuclease H"/>
    <property type="match status" value="2"/>
</dbReference>
<dbReference type="Gramene" id="PGSC0003DMT400090532">
    <property type="protein sequence ID" value="PGSC0003DMT400090532"/>
    <property type="gene ID" value="PGSC0003DMG400040103"/>
</dbReference>
<dbReference type="CDD" id="cd06222">
    <property type="entry name" value="RNase_H_like"/>
    <property type="match status" value="2"/>
</dbReference>
<reference evidence="3" key="2">
    <citation type="submission" date="2015-06" db="UniProtKB">
        <authorList>
            <consortium name="EnsemblPlants"/>
        </authorList>
    </citation>
    <scope>IDENTIFICATION</scope>
    <source>
        <strain evidence="3">DM1-3 516 R44</strain>
    </source>
</reference>
<feature type="domain" description="RNase H type-1" evidence="2">
    <location>
        <begin position="1093"/>
        <end position="1223"/>
    </location>
</feature>